<dbReference type="SUPFAM" id="SSF50156">
    <property type="entry name" value="PDZ domain-like"/>
    <property type="match status" value="2"/>
</dbReference>
<proteinExistence type="predicted"/>
<feature type="domain" description="PDZ" evidence="3">
    <location>
        <begin position="174"/>
        <end position="231"/>
    </location>
</feature>
<dbReference type="PANTHER" id="PTHR42837:SF2">
    <property type="entry name" value="MEMBRANE METALLOPROTEASE ARASP2, CHLOROPLASTIC-RELATED"/>
    <property type="match status" value="1"/>
</dbReference>
<dbReference type="Pfam" id="PF13180">
    <property type="entry name" value="PDZ_2"/>
    <property type="match status" value="2"/>
</dbReference>
<dbReference type="GO" id="GO:0016020">
    <property type="term" value="C:membrane"/>
    <property type="evidence" value="ECO:0007669"/>
    <property type="project" value="InterPro"/>
</dbReference>
<evidence type="ECO:0000313" key="5">
    <source>
        <dbReference type="Proteomes" id="UP000315017"/>
    </source>
</evidence>
<dbReference type="SMART" id="SM00228">
    <property type="entry name" value="PDZ"/>
    <property type="match status" value="2"/>
</dbReference>
<dbReference type="KEGG" id="aagg:ETAA8_29800"/>
<name>A0A517YCH2_9BACT</name>
<dbReference type="PANTHER" id="PTHR42837">
    <property type="entry name" value="REGULATOR OF SIGMA-E PROTEASE RSEP"/>
    <property type="match status" value="1"/>
</dbReference>
<evidence type="ECO:0000313" key="4">
    <source>
        <dbReference type="EMBL" id="QDU27889.1"/>
    </source>
</evidence>
<dbReference type="EMBL" id="CP036274">
    <property type="protein sequence ID" value="QDU27889.1"/>
    <property type="molecule type" value="Genomic_DNA"/>
</dbReference>
<sequence>MRDRGLGHFRHTACYLGLQRRAAERLWQLRITVWSNPMSTTLSTWLKTLSAVVPAALLSAALYTSPANAQNVPPPAKDAREAVKDAREEVRDTTRDAREAVRDTKNTVKDPRDPRDPARDLSRDARDPRNTTREETRDTVRDGREAVRDTRDAVRDNVRDARENTRDTVRDARAVRASFRADGTRPADFGLWFNRNLNNGLVIADIASQGAISKLGLREGDRVISVNGRKVATEADFVSYIFADDVRDQQVKVIVMRDGREEVVVVEPNLFIDELAYVDNDPLENFGVVIDDRYTDRIVVWRVIPRSPAYYAGIRAGDVIVSLGDQRVTGVQNLVQRLTGVDVGNVQVQVSRGQNTRTYEVDVPRFEARSERRNALRPNFDAEDRRDDRLDRREERIDDRRDNRAVPAPRVQGGVEATIPAPAVPAVNPPAVIPAPAPAVAPAPAPAPRPAGSPAPRPGLFPRNKQ</sequence>
<organism evidence="4 5">
    <name type="scientific">Anatilimnocola aggregata</name>
    <dbReference type="NCBI Taxonomy" id="2528021"/>
    <lineage>
        <taxon>Bacteria</taxon>
        <taxon>Pseudomonadati</taxon>
        <taxon>Planctomycetota</taxon>
        <taxon>Planctomycetia</taxon>
        <taxon>Pirellulales</taxon>
        <taxon>Pirellulaceae</taxon>
        <taxon>Anatilimnocola</taxon>
    </lineage>
</organism>
<evidence type="ECO:0000259" key="3">
    <source>
        <dbReference type="PROSITE" id="PS50106"/>
    </source>
</evidence>
<evidence type="ECO:0000256" key="2">
    <source>
        <dbReference type="SAM" id="MobiDB-lite"/>
    </source>
</evidence>
<comment type="cofactor">
    <cofactor evidence="1">
        <name>Zn(2+)</name>
        <dbReference type="ChEBI" id="CHEBI:29105"/>
    </cofactor>
</comment>
<protein>
    <submittedName>
        <fullName evidence="4">Serine endoprotease</fullName>
    </submittedName>
</protein>
<dbReference type="GO" id="GO:0004222">
    <property type="term" value="F:metalloendopeptidase activity"/>
    <property type="evidence" value="ECO:0007669"/>
    <property type="project" value="InterPro"/>
</dbReference>
<dbReference type="OrthoDB" id="289207at2"/>
<dbReference type="GO" id="GO:0006508">
    <property type="term" value="P:proteolysis"/>
    <property type="evidence" value="ECO:0007669"/>
    <property type="project" value="UniProtKB-KW"/>
</dbReference>
<feature type="compositionally biased region" description="Basic and acidic residues" evidence="2">
    <location>
        <begin position="393"/>
        <end position="404"/>
    </location>
</feature>
<dbReference type="PROSITE" id="PS50106">
    <property type="entry name" value="PDZ"/>
    <property type="match status" value="1"/>
</dbReference>
<feature type="compositionally biased region" description="Basic and acidic residues" evidence="2">
    <location>
        <begin position="77"/>
        <end position="165"/>
    </location>
</feature>
<dbReference type="InterPro" id="IPR004387">
    <property type="entry name" value="Pept_M50_Zn"/>
</dbReference>
<keyword evidence="4" id="KW-0645">Protease</keyword>
<feature type="region of interest" description="Disordered" evidence="2">
    <location>
        <begin position="67"/>
        <end position="165"/>
    </location>
</feature>
<dbReference type="Gene3D" id="2.30.42.10">
    <property type="match status" value="2"/>
</dbReference>
<gene>
    <name evidence="4" type="ORF">ETAA8_29800</name>
</gene>
<accession>A0A517YCH2</accession>
<keyword evidence="5" id="KW-1185">Reference proteome</keyword>
<dbReference type="Proteomes" id="UP000315017">
    <property type="component" value="Chromosome"/>
</dbReference>
<evidence type="ECO:0000256" key="1">
    <source>
        <dbReference type="ARBA" id="ARBA00001947"/>
    </source>
</evidence>
<feature type="region of interest" description="Disordered" evidence="2">
    <location>
        <begin position="393"/>
        <end position="466"/>
    </location>
</feature>
<feature type="compositionally biased region" description="Pro residues" evidence="2">
    <location>
        <begin position="427"/>
        <end position="459"/>
    </location>
</feature>
<dbReference type="AlphaFoldDB" id="A0A517YCH2"/>
<keyword evidence="4" id="KW-0378">Hydrolase</keyword>
<dbReference type="InterPro" id="IPR036034">
    <property type="entry name" value="PDZ_sf"/>
</dbReference>
<reference evidence="4 5" key="1">
    <citation type="submission" date="2019-02" db="EMBL/GenBank/DDBJ databases">
        <title>Deep-cultivation of Planctomycetes and their phenomic and genomic characterization uncovers novel biology.</title>
        <authorList>
            <person name="Wiegand S."/>
            <person name="Jogler M."/>
            <person name="Boedeker C."/>
            <person name="Pinto D."/>
            <person name="Vollmers J."/>
            <person name="Rivas-Marin E."/>
            <person name="Kohn T."/>
            <person name="Peeters S.H."/>
            <person name="Heuer A."/>
            <person name="Rast P."/>
            <person name="Oberbeckmann S."/>
            <person name="Bunk B."/>
            <person name="Jeske O."/>
            <person name="Meyerdierks A."/>
            <person name="Storesund J.E."/>
            <person name="Kallscheuer N."/>
            <person name="Luecker S."/>
            <person name="Lage O.M."/>
            <person name="Pohl T."/>
            <person name="Merkel B.J."/>
            <person name="Hornburger P."/>
            <person name="Mueller R.-W."/>
            <person name="Bruemmer F."/>
            <person name="Labrenz M."/>
            <person name="Spormann A.M."/>
            <person name="Op den Camp H."/>
            <person name="Overmann J."/>
            <person name="Amann R."/>
            <person name="Jetten M.S.M."/>
            <person name="Mascher T."/>
            <person name="Medema M.H."/>
            <person name="Devos D.P."/>
            <person name="Kaster A.-K."/>
            <person name="Ovreas L."/>
            <person name="Rohde M."/>
            <person name="Galperin M.Y."/>
            <person name="Jogler C."/>
        </authorList>
    </citation>
    <scope>NUCLEOTIDE SEQUENCE [LARGE SCALE GENOMIC DNA]</scope>
    <source>
        <strain evidence="4 5">ETA_A8</strain>
    </source>
</reference>
<dbReference type="InterPro" id="IPR001478">
    <property type="entry name" value="PDZ"/>
</dbReference>